<feature type="binding site" evidence="6">
    <location>
        <position position="358"/>
    </location>
    <ligand>
        <name>[4Fe-4S] cluster</name>
        <dbReference type="ChEBI" id="CHEBI:49883"/>
    </ligand>
</feature>
<dbReference type="GO" id="GO:0046872">
    <property type="term" value="F:metal ion binding"/>
    <property type="evidence" value="ECO:0007669"/>
    <property type="project" value="UniProtKB-KW"/>
</dbReference>
<evidence type="ECO:0000256" key="1">
    <source>
        <dbReference type="ARBA" id="ARBA00022485"/>
    </source>
</evidence>
<dbReference type="NCBIfam" id="TIGR02086">
    <property type="entry name" value="IPMI_arch"/>
    <property type="match status" value="1"/>
</dbReference>
<comment type="similarity">
    <text evidence="6">Belongs to the aconitase/IPM isomerase family. LeuC type 2 subfamily.</text>
</comment>
<evidence type="ECO:0000256" key="6">
    <source>
        <dbReference type="HAMAP-Rule" id="MF_01027"/>
    </source>
</evidence>
<keyword evidence="4 6" id="KW-0411">Iron-sulfur</keyword>
<accession>A0A9E4ZGC2</accession>
<evidence type="ECO:0000256" key="2">
    <source>
        <dbReference type="ARBA" id="ARBA00022723"/>
    </source>
</evidence>
<organism evidence="8 9">
    <name type="scientific">Methanococcoides seepicolus</name>
    <dbReference type="NCBI Taxonomy" id="2828780"/>
    <lineage>
        <taxon>Archaea</taxon>
        <taxon>Methanobacteriati</taxon>
        <taxon>Methanobacteriota</taxon>
        <taxon>Stenosarchaea group</taxon>
        <taxon>Methanomicrobia</taxon>
        <taxon>Methanosarcinales</taxon>
        <taxon>Methanosarcinaceae</taxon>
        <taxon>Methanococcoides</taxon>
    </lineage>
</organism>
<dbReference type="InterPro" id="IPR015931">
    <property type="entry name" value="Acnase/IPM_dHydase_lsu_aba_1/3"/>
</dbReference>
<dbReference type="Gene3D" id="3.30.499.10">
    <property type="entry name" value="Aconitase, domain 3"/>
    <property type="match status" value="2"/>
</dbReference>
<dbReference type="PANTHER" id="PTHR43822">
    <property type="entry name" value="HOMOACONITASE, MITOCHONDRIAL-RELATED"/>
    <property type="match status" value="1"/>
</dbReference>
<dbReference type="PROSITE" id="PS01244">
    <property type="entry name" value="ACONITASE_2"/>
    <property type="match status" value="1"/>
</dbReference>
<reference evidence="8" key="1">
    <citation type="journal article" date="2021" name="mSystems">
        <title>Bacteria and Archaea Synergistically Convert Glycine Betaine to Biogenic Methane in the Formosa Cold Seep of the South China Sea.</title>
        <authorList>
            <person name="Li L."/>
            <person name="Zhang W."/>
            <person name="Zhang S."/>
            <person name="Song L."/>
            <person name="Sun Q."/>
            <person name="Zhang H."/>
            <person name="Xiang H."/>
            <person name="Dong X."/>
        </authorList>
    </citation>
    <scope>NUCLEOTIDE SEQUENCE</scope>
    <source>
        <strain evidence="8">LLY</strain>
    </source>
</reference>
<sequence length="413" mass="43777">MSTISEKIFSKASGKDVKANEFVMAKVDYAMAHDGTSVLAVRSFKNMGLDNVWDPKRIVIPFDHLTPANTETTAALHHDIREWIGEQGIPNFFDVGEGICHQVLPENGFAMPGKLVVGADSHSCTYGAFGAFGTGVGATDMSEIFASGELWFRVPETIKVTASGELKKNVLAKDVTLKVIGTVGASGATYKAAEFYGDTIADMSISGRMTLSNMAIEMGAKAGIVPPDQKTFDFLEGRAVEGYEPVYADEDAEYCAEYDIDCANLEPQVALPHQVDNVCDVSEIEGKKVDQVFIGTCTNGRLEDLEVAAELLKGEQVAVRTLVIPASRSIMLEAVRNGTAEILLDAGVTLGSPGCGPCLGGHMGVIGEGEVCISTANRNFKGRMGKGGFIYLASPATAAASAITGEITDPRTV</sequence>
<dbReference type="InterPro" id="IPR033941">
    <property type="entry name" value="IPMI_cat"/>
</dbReference>
<dbReference type="EMBL" id="JAGSOI010000037">
    <property type="protein sequence ID" value="MCM1987172.1"/>
    <property type="molecule type" value="Genomic_DNA"/>
</dbReference>
<dbReference type="PROSITE" id="PS00450">
    <property type="entry name" value="ACONITASE_1"/>
    <property type="match status" value="1"/>
</dbReference>
<feature type="domain" description="Aconitase/3-isopropylmalate dehydratase large subunit alpha/beta/alpha" evidence="7">
    <location>
        <begin position="7"/>
        <end position="283"/>
    </location>
</feature>
<dbReference type="GO" id="GO:0051539">
    <property type="term" value="F:4 iron, 4 sulfur cluster binding"/>
    <property type="evidence" value="ECO:0007669"/>
    <property type="project" value="UniProtKB-KW"/>
</dbReference>
<dbReference type="InterPro" id="IPR018136">
    <property type="entry name" value="Aconitase_4Fe-4S_BS"/>
</dbReference>
<dbReference type="NCBIfam" id="NF001614">
    <property type="entry name" value="PRK00402.1"/>
    <property type="match status" value="1"/>
</dbReference>
<feature type="binding site" evidence="6">
    <location>
        <position position="297"/>
    </location>
    <ligand>
        <name>[4Fe-4S] cluster</name>
        <dbReference type="ChEBI" id="CHEBI:49883"/>
    </ligand>
</feature>
<comment type="function">
    <text evidence="6">Catalyzes the isomerization between 2-isopropylmalate and 3-isopropylmalate, via the formation of 2-isopropylmaleate.</text>
</comment>
<keyword evidence="5 6" id="KW-0456">Lyase</keyword>
<protein>
    <recommendedName>
        <fullName evidence="6">3-isopropylmalate dehydratase large subunit</fullName>
        <ecNumber evidence="6">4.2.1.33</ecNumber>
    </recommendedName>
    <alternativeName>
        <fullName evidence="6">Alpha-IPM isomerase</fullName>
        <shortName evidence="6">IPMI</shortName>
    </alternativeName>
    <alternativeName>
        <fullName evidence="6">Isopropylmalate isomerase</fullName>
    </alternativeName>
</protein>
<dbReference type="InterPro" id="IPR050067">
    <property type="entry name" value="IPM_dehydratase_rel_enz"/>
</dbReference>
<dbReference type="PANTHER" id="PTHR43822:SF2">
    <property type="entry name" value="HOMOACONITASE, MITOCHONDRIAL"/>
    <property type="match status" value="1"/>
</dbReference>
<dbReference type="EC" id="4.2.1.33" evidence="6"/>
<keyword evidence="9" id="KW-1185">Reference proteome</keyword>
<dbReference type="InterPro" id="IPR006251">
    <property type="entry name" value="Homoacnase/IPMdehydase_lsu"/>
</dbReference>
<keyword evidence="3 6" id="KW-0408">Iron</keyword>
<dbReference type="InterPro" id="IPR001030">
    <property type="entry name" value="Acoase/IPM_deHydtase_lsu_aba"/>
</dbReference>
<comment type="caution">
    <text evidence="8">The sequence shown here is derived from an EMBL/GenBank/DDBJ whole genome shotgun (WGS) entry which is preliminary data.</text>
</comment>
<comment type="catalytic activity">
    <reaction evidence="6">
        <text>(2R,3S)-3-isopropylmalate = (2S)-2-isopropylmalate</text>
        <dbReference type="Rhea" id="RHEA:32287"/>
        <dbReference type="ChEBI" id="CHEBI:1178"/>
        <dbReference type="ChEBI" id="CHEBI:35121"/>
        <dbReference type="EC" id="4.2.1.33"/>
    </reaction>
</comment>
<comment type="subunit">
    <text evidence="6">Heterodimer of LeuC and LeuD.</text>
</comment>
<evidence type="ECO:0000256" key="5">
    <source>
        <dbReference type="ARBA" id="ARBA00023239"/>
    </source>
</evidence>
<dbReference type="HAMAP" id="MF_01027">
    <property type="entry name" value="LeuC_type2"/>
    <property type="match status" value="1"/>
</dbReference>
<dbReference type="CDD" id="cd01583">
    <property type="entry name" value="IPMI"/>
    <property type="match status" value="1"/>
</dbReference>
<evidence type="ECO:0000313" key="9">
    <source>
        <dbReference type="Proteomes" id="UP001056766"/>
    </source>
</evidence>
<comment type="cofactor">
    <cofactor evidence="6">
        <name>[4Fe-4S] cluster</name>
        <dbReference type="ChEBI" id="CHEBI:49883"/>
    </cofactor>
    <text evidence="6">Binds 1 [4Fe-4S] cluster per subunit.</text>
</comment>
<dbReference type="InterPro" id="IPR036008">
    <property type="entry name" value="Aconitase_4Fe-4S_dom"/>
</dbReference>
<dbReference type="PRINTS" id="PR00415">
    <property type="entry name" value="ACONITASE"/>
</dbReference>
<gene>
    <name evidence="6" type="primary">leuC</name>
    <name evidence="8" type="ORF">KDK67_09270</name>
</gene>
<keyword evidence="2 6" id="KW-0479">Metal-binding</keyword>
<dbReference type="GO" id="GO:0003861">
    <property type="term" value="F:3-isopropylmalate dehydratase activity"/>
    <property type="evidence" value="ECO:0007669"/>
    <property type="project" value="UniProtKB-UniRule"/>
</dbReference>
<evidence type="ECO:0000256" key="3">
    <source>
        <dbReference type="ARBA" id="ARBA00023004"/>
    </source>
</evidence>
<keyword evidence="6" id="KW-0100">Branched-chain amino acid biosynthesis</keyword>
<dbReference type="AlphaFoldDB" id="A0A9E4ZGC2"/>
<dbReference type="Proteomes" id="UP001056766">
    <property type="component" value="Unassembled WGS sequence"/>
</dbReference>
<comment type="pathway">
    <text evidence="6">Amino-acid biosynthesis; L-leucine biosynthesis; L-leucine from 3-methyl-2-oxobutanoate: step 2/4.</text>
</comment>
<dbReference type="SUPFAM" id="SSF53732">
    <property type="entry name" value="Aconitase iron-sulfur domain"/>
    <property type="match status" value="1"/>
</dbReference>
<feature type="binding site" evidence="6">
    <location>
        <position position="355"/>
    </location>
    <ligand>
        <name>[4Fe-4S] cluster</name>
        <dbReference type="ChEBI" id="CHEBI:49883"/>
    </ligand>
</feature>
<name>A0A9E4ZGC2_9EURY</name>
<evidence type="ECO:0000259" key="7">
    <source>
        <dbReference type="Pfam" id="PF00330"/>
    </source>
</evidence>
<evidence type="ECO:0000313" key="8">
    <source>
        <dbReference type="EMBL" id="MCM1987172.1"/>
    </source>
</evidence>
<proteinExistence type="inferred from homology"/>
<evidence type="ECO:0000256" key="4">
    <source>
        <dbReference type="ARBA" id="ARBA00023014"/>
    </source>
</evidence>
<keyword evidence="1 6" id="KW-0004">4Fe-4S</keyword>
<keyword evidence="6" id="KW-0432">Leucine biosynthesis</keyword>
<dbReference type="Pfam" id="PF00330">
    <property type="entry name" value="Aconitase"/>
    <property type="match status" value="1"/>
</dbReference>
<reference evidence="8" key="2">
    <citation type="submission" date="2021-04" db="EMBL/GenBank/DDBJ databases">
        <authorList>
            <person name="Dong X."/>
        </authorList>
    </citation>
    <scope>NUCLEOTIDE SEQUENCE</scope>
    <source>
        <strain evidence="8">LLY</strain>
    </source>
</reference>
<dbReference type="GO" id="GO:0009098">
    <property type="term" value="P:L-leucine biosynthetic process"/>
    <property type="evidence" value="ECO:0007669"/>
    <property type="project" value="UniProtKB-UniRule"/>
</dbReference>
<keyword evidence="6" id="KW-0028">Amino-acid biosynthesis</keyword>
<dbReference type="InterPro" id="IPR011826">
    <property type="entry name" value="HAcnase/IPMdehydase_lsu_prok"/>
</dbReference>
<dbReference type="NCBIfam" id="TIGR01343">
    <property type="entry name" value="hacA_fam"/>
    <property type="match status" value="1"/>
</dbReference>